<feature type="compositionally biased region" description="Polar residues" evidence="1">
    <location>
        <begin position="77"/>
        <end position="92"/>
    </location>
</feature>
<feature type="region of interest" description="Disordered" evidence="1">
    <location>
        <begin position="55"/>
        <end position="92"/>
    </location>
</feature>
<organism evidence="2 3">
    <name type="scientific">Marmota monax</name>
    <name type="common">Woodchuck</name>
    <dbReference type="NCBI Taxonomy" id="9995"/>
    <lineage>
        <taxon>Eukaryota</taxon>
        <taxon>Metazoa</taxon>
        <taxon>Chordata</taxon>
        <taxon>Craniata</taxon>
        <taxon>Vertebrata</taxon>
        <taxon>Euteleostomi</taxon>
        <taxon>Mammalia</taxon>
        <taxon>Eutheria</taxon>
        <taxon>Euarchontoglires</taxon>
        <taxon>Glires</taxon>
        <taxon>Rodentia</taxon>
        <taxon>Sciuromorpha</taxon>
        <taxon>Sciuridae</taxon>
        <taxon>Xerinae</taxon>
        <taxon>Marmotini</taxon>
        <taxon>Marmota</taxon>
    </lineage>
</organism>
<sequence length="92" mass="10035">VKQPLSLNGQRLQVGRGGFQVIFLNVAQALAQAGTSQVPFFLRGVGGERRAVFRRPCESSRGSPRGTEVHIPETLHYSPQSLKEMSTELNAS</sequence>
<dbReference type="AlphaFoldDB" id="A0A5E4CL43"/>
<name>A0A5E4CL43_MARMO</name>
<reference evidence="2" key="1">
    <citation type="submission" date="2019-04" db="EMBL/GenBank/DDBJ databases">
        <authorList>
            <person name="Alioto T."/>
            <person name="Alioto T."/>
        </authorList>
    </citation>
    <scope>NUCLEOTIDE SEQUENCE [LARGE SCALE GENOMIC DNA]</scope>
</reference>
<accession>A0A5E4CL43</accession>
<keyword evidence="3" id="KW-1185">Reference proteome</keyword>
<dbReference type="EMBL" id="CABDUW010001553">
    <property type="protein sequence ID" value="VTJ82573.1"/>
    <property type="molecule type" value="Genomic_DNA"/>
</dbReference>
<comment type="caution">
    <text evidence="2">The sequence shown here is derived from an EMBL/GenBank/DDBJ whole genome shotgun (WGS) entry which is preliminary data.</text>
</comment>
<dbReference type="Proteomes" id="UP000335636">
    <property type="component" value="Unassembled WGS sequence"/>
</dbReference>
<gene>
    <name evidence="2" type="ORF">MONAX_5E012840</name>
</gene>
<protein>
    <submittedName>
        <fullName evidence="2">Uncharacterized protein</fullName>
    </submittedName>
</protein>
<evidence type="ECO:0000313" key="2">
    <source>
        <dbReference type="EMBL" id="VTJ82573.1"/>
    </source>
</evidence>
<evidence type="ECO:0000256" key="1">
    <source>
        <dbReference type="SAM" id="MobiDB-lite"/>
    </source>
</evidence>
<proteinExistence type="predicted"/>
<evidence type="ECO:0000313" key="3">
    <source>
        <dbReference type="Proteomes" id="UP000335636"/>
    </source>
</evidence>
<feature type="non-terminal residue" evidence="2">
    <location>
        <position position="1"/>
    </location>
</feature>